<dbReference type="GO" id="GO:0022627">
    <property type="term" value="C:cytosolic small ribosomal subunit"/>
    <property type="evidence" value="ECO:0007669"/>
    <property type="project" value="TreeGrafter"/>
</dbReference>
<gene>
    <name evidence="6" type="ORF">SAMN05428946_0094</name>
</gene>
<dbReference type="Gene3D" id="2.40.50.140">
    <property type="entry name" value="Nucleic acid-binding proteins"/>
    <property type="match status" value="4"/>
</dbReference>
<dbReference type="GO" id="GO:0006412">
    <property type="term" value="P:translation"/>
    <property type="evidence" value="ECO:0007669"/>
    <property type="project" value="TreeGrafter"/>
</dbReference>
<dbReference type="Proteomes" id="UP000187550">
    <property type="component" value="Unassembled WGS sequence"/>
</dbReference>
<dbReference type="NCBIfam" id="NF005208">
    <property type="entry name" value="PRK06676.1"/>
    <property type="match status" value="1"/>
</dbReference>
<dbReference type="FunFam" id="2.40.50.140:FF:000103">
    <property type="entry name" value="protein RRP5 homolog"/>
    <property type="match status" value="1"/>
</dbReference>
<comment type="function">
    <text evidence="4">Binds mRNA; thus facilitating recognition of the initiation point. It is needed to translate mRNA with a short Shine-Dalgarno (SD) purine-rich sequence.</text>
</comment>
<dbReference type="PANTHER" id="PTHR10724:SF7">
    <property type="entry name" value="SMALL RIBOSOMAL SUBUNIT PROTEIN BS1C"/>
    <property type="match status" value="1"/>
</dbReference>
<feature type="domain" description="S1 motif" evidence="5">
    <location>
        <begin position="23"/>
        <end position="93"/>
    </location>
</feature>
<dbReference type="FunFam" id="2.40.50.140:FF:000051">
    <property type="entry name" value="RNA-binding transcriptional accessory protein"/>
    <property type="match status" value="1"/>
</dbReference>
<evidence type="ECO:0000313" key="6">
    <source>
        <dbReference type="EMBL" id="SIT66540.1"/>
    </source>
</evidence>
<reference evidence="7" key="1">
    <citation type="submission" date="2017-01" db="EMBL/GenBank/DDBJ databases">
        <authorList>
            <person name="Varghese N."/>
            <person name="Submissions S."/>
        </authorList>
    </citation>
    <scope>NUCLEOTIDE SEQUENCE [LARGE SCALE GENOMIC DNA]</scope>
    <source>
        <strain evidence="7">MNA4</strain>
    </source>
</reference>
<evidence type="ECO:0000256" key="3">
    <source>
        <dbReference type="ARBA" id="ARBA00023274"/>
    </source>
</evidence>
<evidence type="ECO:0000313" key="7">
    <source>
        <dbReference type="Proteomes" id="UP000187550"/>
    </source>
</evidence>
<dbReference type="CDD" id="cd05688">
    <property type="entry name" value="S1_RPS1_repeat_ec3"/>
    <property type="match status" value="1"/>
</dbReference>
<dbReference type="GO" id="GO:0003729">
    <property type="term" value="F:mRNA binding"/>
    <property type="evidence" value="ECO:0007669"/>
    <property type="project" value="UniProtKB-ARBA"/>
</dbReference>
<dbReference type="InterPro" id="IPR003029">
    <property type="entry name" value="S1_domain"/>
</dbReference>
<sequence length="393" mass="43489">MSEEMNNVEQNMEDQEILEFKQGDRVKGTVDKIEDKSVTVTIPGAPFDGVIPISELSSLHIEKASDAVQVGDELELIIIKVENDNENFVLSKRKVDAEAAWDDLKAKFDSGETITAEVKDVVKGGLVVDLGVRGFVPASLVEDHYVESFDDYKGREMTFKIVEMDKEKNRLILSHRAVIEAEKESMKDEVLNRIQDGDVLEGTVQRIASFGAFVDIGGVDGLVHISQVAHGHVDQVSDVLKEGDKVSVKVLSVDRDNERISLSIKDTLPGPWADIEEKAPKGSVHTGTVKRIVSYGAFVEVFPGVEGLVHISQMAHHHIGTPHEVIEEGQEVQVKVLDVNKGDKRLSLSIKEMLPREDGGQREVQRDEYELPEENKGFSISDVIGDKLKGFSE</sequence>
<dbReference type="AlphaFoldDB" id="A0A1U7PLB8"/>
<dbReference type="OrthoDB" id="9804077at2"/>
<feature type="domain" description="S1 motif" evidence="5">
    <location>
        <begin position="197"/>
        <end position="265"/>
    </location>
</feature>
<dbReference type="SUPFAM" id="SSF50249">
    <property type="entry name" value="Nucleic acid-binding proteins"/>
    <property type="match status" value="4"/>
</dbReference>
<feature type="domain" description="S1 motif" evidence="5">
    <location>
        <begin position="111"/>
        <end position="176"/>
    </location>
</feature>
<dbReference type="InterPro" id="IPR035104">
    <property type="entry name" value="Ribosomal_protein_S1-like"/>
</dbReference>
<evidence type="ECO:0000256" key="4">
    <source>
        <dbReference type="ARBA" id="ARBA00025604"/>
    </source>
</evidence>
<dbReference type="Pfam" id="PF00575">
    <property type="entry name" value="S1"/>
    <property type="match status" value="4"/>
</dbReference>
<dbReference type="SMART" id="SM00316">
    <property type="entry name" value="S1"/>
    <property type="match status" value="4"/>
</dbReference>
<dbReference type="PROSITE" id="PS50126">
    <property type="entry name" value="S1"/>
    <property type="match status" value="4"/>
</dbReference>
<dbReference type="STRING" id="550447.SAMN05428946_0094"/>
<accession>A0A1U7PLB8</accession>
<proteinExistence type="inferred from homology"/>
<comment type="similarity">
    <text evidence="1">Belongs to the bacterial ribosomal protein bS1 family.</text>
</comment>
<organism evidence="6 7">
    <name type="scientific">Edaphobacillus lindanitolerans</name>
    <dbReference type="NCBI Taxonomy" id="550447"/>
    <lineage>
        <taxon>Bacteria</taxon>
        <taxon>Bacillati</taxon>
        <taxon>Bacillota</taxon>
        <taxon>Bacilli</taxon>
        <taxon>Bacillales</taxon>
        <taxon>Bacillaceae</taxon>
        <taxon>Edaphobacillus</taxon>
    </lineage>
</organism>
<dbReference type="PANTHER" id="PTHR10724">
    <property type="entry name" value="30S RIBOSOMAL PROTEIN S1"/>
    <property type="match status" value="1"/>
</dbReference>
<dbReference type="InterPro" id="IPR012340">
    <property type="entry name" value="NA-bd_OB-fold"/>
</dbReference>
<dbReference type="InterPro" id="IPR050437">
    <property type="entry name" value="Ribos_protein_bS1-like"/>
</dbReference>
<dbReference type="CDD" id="cd05687">
    <property type="entry name" value="S1_RPS1_repeat_ec1_hs1"/>
    <property type="match status" value="1"/>
</dbReference>
<dbReference type="PRINTS" id="PR00681">
    <property type="entry name" value="RIBOSOMALS1"/>
</dbReference>
<evidence type="ECO:0000256" key="1">
    <source>
        <dbReference type="ARBA" id="ARBA00006767"/>
    </source>
</evidence>
<dbReference type="EMBL" id="FTPL01000001">
    <property type="protein sequence ID" value="SIT66540.1"/>
    <property type="molecule type" value="Genomic_DNA"/>
</dbReference>
<keyword evidence="3" id="KW-0687">Ribonucleoprotein</keyword>
<keyword evidence="2 6" id="KW-0689">Ribosomal protein</keyword>
<protein>
    <submittedName>
        <fullName evidence="6">Small subunit ribosomal protein S1</fullName>
    </submittedName>
</protein>
<dbReference type="RefSeq" id="WP_076756418.1">
    <property type="nucleotide sequence ID" value="NZ_FTPL01000001.1"/>
</dbReference>
<dbReference type="CDD" id="cd04465">
    <property type="entry name" value="S1_RPS1_repeat_ec2_hs2"/>
    <property type="match status" value="1"/>
</dbReference>
<evidence type="ECO:0000256" key="2">
    <source>
        <dbReference type="ARBA" id="ARBA00022980"/>
    </source>
</evidence>
<evidence type="ECO:0000259" key="5">
    <source>
        <dbReference type="PROSITE" id="PS50126"/>
    </source>
</evidence>
<keyword evidence="7" id="KW-1185">Reference proteome</keyword>
<feature type="domain" description="S1 motif" evidence="5">
    <location>
        <begin position="282"/>
        <end position="351"/>
    </location>
</feature>
<dbReference type="GO" id="GO:0003735">
    <property type="term" value="F:structural constituent of ribosome"/>
    <property type="evidence" value="ECO:0007669"/>
    <property type="project" value="TreeGrafter"/>
</dbReference>
<name>A0A1U7PLB8_9BACI</name>